<keyword evidence="1" id="KW-0812">Transmembrane</keyword>
<evidence type="ECO:0000313" key="3">
    <source>
        <dbReference type="Proteomes" id="UP000024332"/>
    </source>
</evidence>
<dbReference type="STRING" id="1160895.CM19_00845"/>
<accession>A0A031LWN1</accession>
<dbReference type="RefSeq" id="WP_048098536.1">
    <property type="nucleotide sequence ID" value="NZ_JFZT01000014.1"/>
</dbReference>
<organism evidence="2 3">
    <name type="scientific">Candidatus Acidianus copahuensis</name>
    <dbReference type="NCBI Taxonomy" id="1160895"/>
    <lineage>
        <taxon>Archaea</taxon>
        <taxon>Thermoproteota</taxon>
        <taxon>Thermoprotei</taxon>
        <taxon>Sulfolobales</taxon>
        <taxon>Sulfolobaceae</taxon>
        <taxon>Acidianus</taxon>
    </lineage>
</organism>
<feature type="transmembrane region" description="Helical" evidence="1">
    <location>
        <begin position="163"/>
        <end position="182"/>
    </location>
</feature>
<protein>
    <submittedName>
        <fullName evidence="2">Uncharacterized protein</fullName>
    </submittedName>
</protein>
<sequence length="220" mass="24632">MYLDLVKRMFKRSIGTSLYLFILAVSLFGLSLYDIVKLGNAVILPSNSYIFALTIDDPVALAMALSTLAVSLFIDDRNSGLLEYILASGYTKEKTITNYVITMIIPSVILEGAESLVLALLINNITYFPLMLVNSLGLTWLTFSLTSYINYLQRTPTSSRITLGSYIGLTLLLFYIFVLPHFMKSADLIITVLGLSMFISSVFFIVFITRYMKPEKLLPP</sequence>
<evidence type="ECO:0000256" key="1">
    <source>
        <dbReference type="SAM" id="Phobius"/>
    </source>
</evidence>
<feature type="transmembrane region" description="Helical" evidence="1">
    <location>
        <begin position="96"/>
        <end position="122"/>
    </location>
</feature>
<keyword evidence="1" id="KW-0472">Membrane</keyword>
<comment type="caution">
    <text evidence="2">The sequence shown here is derived from an EMBL/GenBank/DDBJ whole genome shotgun (WGS) entry which is preliminary data.</text>
</comment>
<evidence type="ECO:0000313" key="2">
    <source>
        <dbReference type="EMBL" id="EZQ11548.1"/>
    </source>
</evidence>
<feature type="transmembrane region" description="Helical" evidence="1">
    <location>
        <begin position="17"/>
        <end position="36"/>
    </location>
</feature>
<feature type="transmembrane region" description="Helical" evidence="1">
    <location>
        <begin position="128"/>
        <end position="151"/>
    </location>
</feature>
<name>A0A031LWN1_9CREN</name>
<proteinExistence type="predicted"/>
<dbReference type="Proteomes" id="UP000024332">
    <property type="component" value="Unassembled WGS sequence"/>
</dbReference>
<dbReference type="AlphaFoldDB" id="A0A031LWN1"/>
<dbReference type="OrthoDB" id="43784at2157"/>
<keyword evidence="3" id="KW-1185">Reference proteome</keyword>
<dbReference type="EMBL" id="JFZT01000014">
    <property type="protein sequence ID" value="EZQ11548.1"/>
    <property type="molecule type" value="Genomic_DNA"/>
</dbReference>
<feature type="transmembrane region" description="Helical" evidence="1">
    <location>
        <begin position="188"/>
        <end position="208"/>
    </location>
</feature>
<reference evidence="2 3" key="1">
    <citation type="submission" date="2014-03" db="EMBL/GenBank/DDBJ databases">
        <title>Draft genome sequence of the novel thermoacidophilic archaea Acidianus copahuensis ALE1 strain, isolated from Copahue volcanic area in Neuquen Argentina.</title>
        <authorList>
            <person name="Urbieta M.S."/>
            <person name="Rascovan N."/>
            <person name="Castro C."/>
            <person name="Revale S."/>
            <person name="Giaveno M.A."/>
            <person name="Vazquez M.P."/>
            <person name="Donati E.R."/>
        </authorList>
    </citation>
    <scope>NUCLEOTIDE SEQUENCE [LARGE SCALE GENOMIC DNA]</scope>
    <source>
        <strain evidence="2 3">ALE1</strain>
    </source>
</reference>
<feature type="transmembrane region" description="Helical" evidence="1">
    <location>
        <begin position="48"/>
        <end position="75"/>
    </location>
</feature>
<keyword evidence="1" id="KW-1133">Transmembrane helix</keyword>
<gene>
    <name evidence="2" type="ORF">CM19_00845</name>
</gene>